<dbReference type="Pfam" id="PF13385">
    <property type="entry name" value="Laminin_G_3"/>
    <property type="match status" value="2"/>
</dbReference>
<comment type="caution">
    <text evidence="7">The sequence shown here is derived from an EMBL/GenBank/DDBJ whole genome shotgun (WGS) entry which is preliminary data.</text>
</comment>
<dbReference type="SMART" id="SM00560">
    <property type="entry name" value="LamGL"/>
    <property type="match status" value="2"/>
</dbReference>
<dbReference type="Proteomes" id="UP000676336">
    <property type="component" value="Unassembled WGS sequence"/>
</dbReference>
<dbReference type="Proteomes" id="UP000663866">
    <property type="component" value="Unassembled WGS sequence"/>
</dbReference>
<feature type="domain" description="LamG-like jellyroll fold" evidence="5">
    <location>
        <begin position="365"/>
        <end position="499"/>
    </location>
</feature>
<accession>A0A819WUU4</accession>
<feature type="region of interest" description="Disordered" evidence="3">
    <location>
        <begin position="1"/>
        <end position="30"/>
    </location>
</feature>
<protein>
    <recommendedName>
        <fullName evidence="5">LamG-like jellyroll fold domain-containing protein</fullName>
    </recommendedName>
</protein>
<evidence type="ECO:0000256" key="4">
    <source>
        <dbReference type="SAM" id="Phobius"/>
    </source>
</evidence>
<dbReference type="AlphaFoldDB" id="A0A819WUU4"/>
<keyword evidence="4" id="KW-0812">Transmembrane</keyword>
<evidence type="ECO:0000313" key="6">
    <source>
        <dbReference type="EMBL" id="CAF3943655.1"/>
    </source>
</evidence>
<evidence type="ECO:0000313" key="9">
    <source>
        <dbReference type="Proteomes" id="UP000663842"/>
    </source>
</evidence>
<feature type="compositionally biased region" description="Polar residues" evidence="3">
    <location>
        <begin position="1"/>
        <end position="21"/>
    </location>
</feature>
<dbReference type="InterPro" id="IPR006558">
    <property type="entry name" value="LamG-like"/>
</dbReference>
<dbReference type="Gene3D" id="2.60.120.200">
    <property type="match status" value="2"/>
</dbReference>
<organism evidence="7 9">
    <name type="scientific">Rotaria magnacalcarata</name>
    <dbReference type="NCBI Taxonomy" id="392030"/>
    <lineage>
        <taxon>Eukaryota</taxon>
        <taxon>Metazoa</taxon>
        <taxon>Spiralia</taxon>
        <taxon>Gnathifera</taxon>
        <taxon>Rotifera</taxon>
        <taxon>Eurotatoria</taxon>
        <taxon>Bdelloidea</taxon>
        <taxon>Philodinida</taxon>
        <taxon>Philodinidae</taxon>
        <taxon>Rotaria</taxon>
    </lineage>
</organism>
<keyword evidence="2" id="KW-1015">Disulfide bond</keyword>
<evidence type="ECO:0000259" key="5">
    <source>
        <dbReference type="SMART" id="SM00560"/>
    </source>
</evidence>
<dbReference type="InterPro" id="IPR013320">
    <property type="entry name" value="ConA-like_dom_sf"/>
</dbReference>
<evidence type="ECO:0000256" key="2">
    <source>
        <dbReference type="ARBA" id="ARBA00023157"/>
    </source>
</evidence>
<evidence type="ECO:0000313" key="10">
    <source>
        <dbReference type="Proteomes" id="UP000663866"/>
    </source>
</evidence>
<evidence type="ECO:0000256" key="1">
    <source>
        <dbReference type="ARBA" id="ARBA00022729"/>
    </source>
</evidence>
<keyword evidence="1" id="KW-0732">Signal</keyword>
<evidence type="ECO:0000313" key="8">
    <source>
        <dbReference type="EMBL" id="CAF4160702.1"/>
    </source>
</evidence>
<evidence type="ECO:0000256" key="3">
    <source>
        <dbReference type="SAM" id="MobiDB-lite"/>
    </source>
</evidence>
<keyword evidence="4" id="KW-1133">Transmembrane helix</keyword>
<sequence length="507" mass="55251">MTKSNRVQPQQQRNSILGKNQQKTKTRKKRRRAINITQSRCFCLMGTVLGVIFLATLATTIGLVATQATKTEVTTTKTTTTTTSATTSTATTTTTTTTAQYVDHAFWSFDSNALELYNTGLDGILSGSPTYTTSFAGYGNAISLTQSSNQYVYIMSKVLPLNSRSFTIEAWIYPIGFSSSSDYGIFGQCQTLSNNSCLYFLVRTNKLLCGFYNDDIPGSTTLNMSTWYHVACTYDATTMSQQVWIDGYLDGSRSANPYQGLWGNTTIGATFQSGSASSFNGYIDNVRFQASAKNSSEILNDATLHAYYSFDGGSLIDNGPNGINGTSYGNLSSTTGRVNEAMQFSSGPYMSYSYNPYYFLGISKRAFTMALWAKPTKNNTAETLIFVGSLSTGWCVHFLDMTSTGQIVANCWSGIGVTTNGPIVPMNIWTHIGYTYSINNGLRLYINGSQYSATSAFTFVASGVPMKNGGRTICFPGYGGAFTGVLDEFYVYRRELTAVEILALANP</sequence>
<reference evidence="7" key="1">
    <citation type="submission" date="2021-02" db="EMBL/GenBank/DDBJ databases">
        <authorList>
            <person name="Nowell W R."/>
        </authorList>
    </citation>
    <scope>NUCLEOTIDE SEQUENCE</scope>
</reference>
<evidence type="ECO:0000313" key="7">
    <source>
        <dbReference type="EMBL" id="CAF4132083.1"/>
    </source>
</evidence>
<keyword evidence="10" id="KW-1185">Reference proteome</keyword>
<dbReference type="Proteomes" id="UP000663842">
    <property type="component" value="Unassembled WGS sequence"/>
</dbReference>
<dbReference type="EMBL" id="CAJOBF010004296">
    <property type="protein sequence ID" value="CAF4132083.1"/>
    <property type="molecule type" value="Genomic_DNA"/>
</dbReference>
<keyword evidence="4" id="KW-0472">Membrane</keyword>
<feature type="transmembrane region" description="Helical" evidence="4">
    <location>
        <begin position="41"/>
        <end position="65"/>
    </location>
</feature>
<name>A0A819WUU4_9BILA</name>
<dbReference type="EMBL" id="CAJOBG010005650">
    <property type="protein sequence ID" value="CAF4160702.1"/>
    <property type="molecule type" value="Genomic_DNA"/>
</dbReference>
<dbReference type="SUPFAM" id="SSF49899">
    <property type="entry name" value="Concanavalin A-like lectins/glucanases"/>
    <property type="match status" value="2"/>
</dbReference>
<dbReference type="EMBL" id="CAJOBI010002773">
    <property type="protein sequence ID" value="CAF3943655.1"/>
    <property type="molecule type" value="Genomic_DNA"/>
</dbReference>
<proteinExistence type="predicted"/>
<feature type="domain" description="LamG-like jellyroll fold" evidence="5">
    <location>
        <begin position="164"/>
        <end position="296"/>
    </location>
</feature>
<gene>
    <name evidence="8" type="ORF">OVN521_LOCUS24121</name>
    <name evidence="6" type="ORF">SMN809_LOCUS8856</name>
    <name evidence="7" type="ORF">UXM345_LOCUS24052</name>
</gene>